<gene>
    <name evidence="4" type="ORF">GBAR_LOCUS24548</name>
</gene>
<dbReference type="SMART" id="SM00312">
    <property type="entry name" value="PX"/>
    <property type="match status" value="1"/>
</dbReference>
<comment type="caution">
    <text evidence="4">The sequence shown here is derived from an EMBL/GenBank/DDBJ whole genome shotgun (WGS) entry which is preliminary data.</text>
</comment>
<dbReference type="PANTHER" id="PTHR45850:SF2">
    <property type="entry name" value="SORTING NEXIN-5-LIKE"/>
    <property type="match status" value="1"/>
</dbReference>
<dbReference type="SUPFAM" id="SSF64268">
    <property type="entry name" value="PX domain"/>
    <property type="match status" value="1"/>
</dbReference>
<dbReference type="EMBL" id="CASHTH010003384">
    <property type="protein sequence ID" value="CAI8044222.1"/>
    <property type="molecule type" value="Genomic_DNA"/>
</dbReference>
<feature type="region of interest" description="Disordered" evidence="2">
    <location>
        <begin position="82"/>
        <end position="127"/>
    </location>
</feature>
<evidence type="ECO:0000256" key="2">
    <source>
        <dbReference type="SAM" id="MobiDB-lite"/>
    </source>
</evidence>
<proteinExistence type="inferred from homology"/>
<feature type="compositionally biased region" description="Acidic residues" evidence="2">
    <location>
        <begin position="97"/>
        <end position="121"/>
    </location>
</feature>
<evidence type="ECO:0000313" key="4">
    <source>
        <dbReference type="EMBL" id="CAI8044222.1"/>
    </source>
</evidence>
<protein>
    <submittedName>
        <fullName evidence="4">Sorting nexin-32</fullName>
    </submittedName>
</protein>
<dbReference type="InterPro" id="IPR036871">
    <property type="entry name" value="PX_dom_sf"/>
</dbReference>
<dbReference type="Proteomes" id="UP001174909">
    <property type="component" value="Unassembled WGS sequence"/>
</dbReference>
<sequence>CSRPSSISFLVWYFFLENRRPISRVCSSGSCQVKYASLNLFVSGSKVKSLFSIPTPRECSRCGRGEATIMEETEQDAVQVAGPLSVKEEEEKNPPLEEGEEREEGEEVKEDEVCEEEEGGGTEDRGPSDVITVRVLAYSKTEEDIFYNIEVIVNDGKPLLLHRRYEEIRWVYRLLANNVDIGGNILPPLPFAPTPVPAHLEQLGVPQSSMFGGHSRLPCLDVESFLQSLADHPFFSLNHEVHTFLTSPQLPPRDPLPSPSLWDSLSSAYTNYQLSSLQDTDDDFVELLRGLNERAPVLETCSRHFGQLVTAWQKMACAEGEVGEVVKEEGEWEVGRNNLCALSLSSLANILTELQKYNHSTSTDALNTIGFTFDLYHRYNKQAKDMLYKRLGKVQALVEASKQLDKAKPDQKEEMERVRAEAMVSYTGINSTAKTEMEERFGRLGVVSLRKSLVDFTESQLIHSRCLLAQLSSLHSQLCIITWPTDHTH</sequence>
<dbReference type="CDD" id="cd06093">
    <property type="entry name" value="PX_domain"/>
    <property type="match status" value="1"/>
</dbReference>
<evidence type="ECO:0000259" key="3">
    <source>
        <dbReference type="SMART" id="SM00312"/>
    </source>
</evidence>
<feature type="non-terminal residue" evidence="4">
    <location>
        <position position="489"/>
    </location>
</feature>
<name>A0AA35TAF3_GEOBA</name>
<dbReference type="InterPro" id="IPR001683">
    <property type="entry name" value="PX_dom"/>
</dbReference>
<keyword evidence="5" id="KW-1185">Reference proteome</keyword>
<accession>A0AA35TAF3</accession>
<evidence type="ECO:0000313" key="5">
    <source>
        <dbReference type="Proteomes" id="UP001174909"/>
    </source>
</evidence>
<dbReference type="PANTHER" id="PTHR45850">
    <property type="entry name" value="SORTING NEXIN FAMILY MEMBER"/>
    <property type="match status" value="1"/>
</dbReference>
<dbReference type="Pfam" id="PF00787">
    <property type="entry name" value="PX"/>
    <property type="match status" value="1"/>
</dbReference>
<reference evidence="4" key="1">
    <citation type="submission" date="2023-03" db="EMBL/GenBank/DDBJ databases">
        <authorList>
            <person name="Steffen K."/>
            <person name="Cardenas P."/>
        </authorList>
    </citation>
    <scope>NUCLEOTIDE SEQUENCE</scope>
</reference>
<feature type="domain" description="PX" evidence="3">
    <location>
        <begin position="128"/>
        <end position="248"/>
    </location>
</feature>
<dbReference type="Gene3D" id="1.20.1270.60">
    <property type="entry name" value="Arfaptin homology (AH) domain/BAR domain"/>
    <property type="match status" value="1"/>
</dbReference>
<dbReference type="GO" id="GO:0035091">
    <property type="term" value="F:phosphatidylinositol binding"/>
    <property type="evidence" value="ECO:0007669"/>
    <property type="project" value="InterPro"/>
</dbReference>
<evidence type="ECO:0000256" key="1">
    <source>
        <dbReference type="ARBA" id="ARBA00010883"/>
    </source>
</evidence>
<feature type="compositionally biased region" description="Basic and acidic residues" evidence="2">
    <location>
        <begin position="86"/>
        <end position="95"/>
    </location>
</feature>
<dbReference type="AlphaFoldDB" id="A0AA35TAF3"/>
<organism evidence="4 5">
    <name type="scientific">Geodia barretti</name>
    <name type="common">Barrett's horny sponge</name>
    <dbReference type="NCBI Taxonomy" id="519541"/>
    <lineage>
        <taxon>Eukaryota</taxon>
        <taxon>Metazoa</taxon>
        <taxon>Porifera</taxon>
        <taxon>Demospongiae</taxon>
        <taxon>Heteroscleromorpha</taxon>
        <taxon>Tetractinellida</taxon>
        <taxon>Astrophorina</taxon>
        <taxon>Geodiidae</taxon>
        <taxon>Geodia</taxon>
    </lineage>
</organism>
<comment type="similarity">
    <text evidence="1">Belongs to the sorting nexin family.</text>
</comment>
<dbReference type="InterPro" id="IPR027267">
    <property type="entry name" value="AH/BAR_dom_sf"/>
</dbReference>
<dbReference type="Gene3D" id="3.30.1520.10">
    <property type="entry name" value="Phox-like domain"/>
    <property type="match status" value="1"/>
</dbReference>